<dbReference type="PATRIC" id="fig|34073.19.peg.836"/>
<keyword evidence="4 6" id="KW-0862">Zinc</keyword>
<dbReference type="PANTHER" id="PTHR43161:SF9">
    <property type="entry name" value="SORBITOL DEHYDROGENASE"/>
    <property type="match status" value="1"/>
</dbReference>
<evidence type="ECO:0000259" key="7">
    <source>
        <dbReference type="SMART" id="SM00829"/>
    </source>
</evidence>
<dbReference type="InterPro" id="IPR013154">
    <property type="entry name" value="ADH-like_N"/>
</dbReference>
<keyword evidence="3 6" id="KW-0479">Metal-binding</keyword>
<comment type="cofactor">
    <cofactor evidence="1 6">
        <name>Zn(2+)</name>
        <dbReference type="ChEBI" id="CHEBI:29105"/>
    </cofactor>
</comment>
<dbReference type="InterPro" id="IPR036291">
    <property type="entry name" value="NAD(P)-bd_dom_sf"/>
</dbReference>
<reference evidence="8 9" key="1">
    <citation type="submission" date="2015-03" db="EMBL/GenBank/DDBJ databases">
        <title>Genome sequence of Variovorax paradoxus TBEA6.</title>
        <authorList>
            <person name="Poehlein A."/>
            <person name="Schuldes J."/>
            <person name="Wuebbeler J.H."/>
            <person name="Hiessl S."/>
            <person name="Steinbuechel A."/>
            <person name="Daniel R."/>
        </authorList>
    </citation>
    <scope>NUCLEOTIDE SEQUENCE [LARGE SCALE GENOMIC DNA]</scope>
    <source>
        <strain evidence="8 9">TBEA6</strain>
    </source>
</reference>
<dbReference type="CDD" id="cd08232">
    <property type="entry name" value="idonate-5-DH"/>
    <property type="match status" value="1"/>
</dbReference>
<protein>
    <submittedName>
        <fullName evidence="8">L-idonate 5-dehydrogenase (NAD(P)(+))</fullName>
        <ecNumber evidence="8">1.1.1.264</ecNumber>
    </submittedName>
</protein>
<gene>
    <name evidence="8" type="primary">idnD1</name>
    <name evidence="8" type="ORF">VPARA_08240</name>
</gene>
<dbReference type="AlphaFoldDB" id="A0A0H2M622"/>
<keyword evidence="5 8" id="KW-0560">Oxidoreductase</keyword>
<evidence type="ECO:0000256" key="2">
    <source>
        <dbReference type="ARBA" id="ARBA00008072"/>
    </source>
</evidence>
<dbReference type="InterPro" id="IPR002328">
    <property type="entry name" value="ADH_Zn_CS"/>
</dbReference>
<organism evidence="8 9">
    <name type="scientific">Variovorax paradoxus</name>
    <dbReference type="NCBI Taxonomy" id="34073"/>
    <lineage>
        <taxon>Bacteria</taxon>
        <taxon>Pseudomonadati</taxon>
        <taxon>Pseudomonadota</taxon>
        <taxon>Betaproteobacteria</taxon>
        <taxon>Burkholderiales</taxon>
        <taxon>Comamonadaceae</taxon>
        <taxon>Variovorax</taxon>
    </lineage>
</organism>
<dbReference type="InterPro" id="IPR011032">
    <property type="entry name" value="GroES-like_sf"/>
</dbReference>
<proteinExistence type="inferred from homology"/>
<dbReference type="GO" id="GO:0050572">
    <property type="term" value="F:L-idonate 5-dehydrogenase [NAD(P)+] activity"/>
    <property type="evidence" value="ECO:0007669"/>
    <property type="project" value="UniProtKB-EC"/>
</dbReference>
<evidence type="ECO:0000256" key="5">
    <source>
        <dbReference type="ARBA" id="ARBA00023002"/>
    </source>
</evidence>
<dbReference type="Gene3D" id="3.40.50.720">
    <property type="entry name" value="NAD(P)-binding Rossmann-like Domain"/>
    <property type="match status" value="1"/>
</dbReference>
<dbReference type="RefSeq" id="WP_047783406.1">
    <property type="nucleotide sequence ID" value="NZ_JZWI01000005.1"/>
</dbReference>
<dbReference type="Pfam" id="PF08240">
    <property type="entry name" value="ADH_N"/>
    <property type="match status" value="1"/>
</dbReference>
<evidence type="ECO:0000313" key="9">
    <source>
        <dbReference type="Proteomes" id="UP000035170"/>
    </source>
</evidence>
<accession>A0A0H2M622</accession>
<dbReference type="PANTHER" id="PTHR43161">
    <property type="entry name" value="SORBITOL DEHYDROGENASE"/>
    <property type="match status" value="1"/>
</dbReference>
<dbReference type="SUPFAM" id="SSF50129">
    <property type="entry name" value="GroES-like"/>
    <property type="match status" value="1"/>
</dbReference>
<comment type="caution">
    <text evidence="8">The sequence shown here is derived from an EMBL/GenBank/DDBJ whole genome shotgun (WGS) entry which is preliminary data.</text>
</comment>
<sequence length="345" mass="36421">MLNCEIHGALDLRLAERPAEPLAPTQVRVAVKAVGICGSDLHYYRHGRVGDFVIRAPLTPGHEASGQVIEVGAQVSSVKPGDRVALNPSRACGVCRFCRAGASNHCENVHFFGSASRWPHMQGAMREQVVVEATQCLAVPDTLSFELAAFGEPLAVALHAVQEAGSLLGKTVMVVGAGPIGALILMAAKLAGASQLIAVDIVDETLAACTRVGATRTINAAKEPDALQALAADKGQVDASFEVSGHYDGLANCIRSTRPRGTIVQVGTLGGNSEGCPFNQIMVKSLHLVGSFRFVDEYAWAVDYLSRGLLDVSPLLTEAVPVARVHDAFALAADRHRAMKVLVTF</sequence>
<dbReference type="InterPro" id="IPR020843">
    <property type="entry name" value="ER"/>
</dbReference>
<comment type="similarity">
    <text evidence="2 6">Belongs to the zinc-containing alcohol dehydrogenase family.</text>
</comment>
<dbReference type="GO" id="GO:0008270">
    <property type="term" value="F:zinc ion binding"/>
    <property type="evidence" value="ECO:0007669"/>
    <property type="project" value="InterPro"/>
</dbReference>
<dbReference type="EMBL" id="JZWI01000005">
    <property type="protein sequence ID" value="KLN57813.1"/>
    <property type="molecule type" value="Genomic_DNA"/>
</dbReference>
<evidence type="ECO:0000256" key="1">
    <source>
        <dbReference type="ARBA" id="ARBA00001947"/>
    </source>
</evidence>
<evidence type="ECO:0000256" key="4">
    <source>
        <dbReference type="ARBA" id="ARBA00022833"/>
    </source>
</evidence>
<evidence type="ECO:0000256" key="3">
    <source>
        <dbReference type="ARBA" id="ARBA00022723"/>
    </source>
</evidence>
<keyword evidence="9" id="KW-1185">Reference proteome</keyword>
<dbReference type="SMART" id="SM00829">
    <property type="entry name" value="PKS_ER"/>
    <property type="match status" value="1"/>
</dbReference>
<name>A0A0H2M622_VARPD</name>
<dbReference type="SUPFAM" id="SSF51735">
    <property type="entry name" value="NAD(P)-binding Rossmann-fold domains"/>
    <property type="match status" value="1"/>
</dbReference>
<evidence type="ECO:0000313" key="8">
    <source>
        <dbReference type="EMBL" id="KLN57813.1"/>
    </source>
</evidence>
<dbReference type="Pfam" id="PF00107">
    <property type="entry name" value="ADH_zinc_N"/>
    <property type="match status" value="1"/>
</dbReference>
<dbReference type="InterPro" id="IPR013149">
    <property type="entry name" value="ADH-like_C"/>
</dbReference>
<dbReference type="PROSITE" id="PS00059">
    <property type="entry name" value="ADH_ZINC"/>
    <property type="match status" value="1"/>
</dbReference>
<dbReference type="Gene3D" id="3.90.180.10">
    <property type="entry name" value="Medium-chain alcohol dehydrogenases, catalytic domain"/>
    <property type="match status" value="1"/>
</dbReference>
<dbReference type="Proteomes" id="UP000035170">
    <property type="component" value="Unassembled WGS sequence"/>
</dbReference>
<feature type="domain" description="Enoyl reductase (ER)" evidence="7">
    <location>
        <begin position="8"/>
        <end position="343"/>
    </location>
</feature>
<dbReference type="EC" id="1.1.1.264" evidence="8"/>
<evidence type="ECO:0000256" key="6">
    <source>
        <dbReference type="RuleBase" id="RU361277"/>
    </source>
</evidence>